<accession>A0A0G2ZD31</accession>
<dbReference type="OrthoDB" id="45801at2"/>
<evidence type="ECO:0000313" key="3">
    <source>
        <dbReference type="Proteomes" id="UP000035159"/>
    </source>
</evidence>
<feature type="region of interest" description="Disordered" evidence="1">
    <location>
        <begin position="164"/>
        <end position="202"/>
    </location>
</feature>
<organism evidence="2 3">
    <name type="scientific">Kosmotoga pacifica</name>
    <dbReference type="NCBI Taxonomy" id="1330330"/>
    <lineage>
        <taxon>Bacteria</taxon>
        <taxon>Thermotogati</taxon>
        <taxon>Thermotogota</taxon>
        <taxon>Thermotogae</taxon>
        <taxon>Kosmotogales</taxon>
        <taxon>Kosmotogaceae</taxon>
        <taxon>Kosmotoga</taxon>
    </lineage>
</organism>
<reference evidence="2 3" key="1">
    <citation type="submission" date="2015-04" db="EMBL/GenBank/DDBJ databases">
        <title>Complete Genome Sequence of Kosmotoga pacifica SLHLJ1.</title>
        <authorList>
            <person name="Jiang L.J."/>
            <person name="Shao Z.Z."/>
            <person name="Jebbar M."/>
        </authorList>
    </citation>
    <scope>NUCLEOTIDE SEQUENCE [LARGE SCALE GENOMIC DNA]</scope>
    <source>
        <strain evidence="2 3">SLHLJ1</strain>
    </source>
</reference>
<gene>
    <name evidence="2" type="ORF">IX53_09215</name>
</gene>
<feature type="compositionally biased region" description="Basic and acidic residues" evidence="1">
    <location>
        <begin position="180"/>
        <end position="193"/>
    </location>
</feature>
<dbReference type="STRING" id="1330330.IX53_09215"/>
<keyword evidence="3" id="KW-1185">Reference proteome</keyword>
<name>A0A0G2ZD31_9BACT</name>
<protein>
    <submittedName>
        <fullName evidence="2">Uncharacterized protein</fullName>
    </submittedName>
</protein>
<dbReference type="PATRIC" id="fig|1330330.3.peg.1872"/>
<evidence type="ECO:0000313" key="2">
    <source>
        <dbReference type="EMBL" id="AKI97971.1"/>
    </source>
</evidence>
<dbReference type="KEGG" id="kpf:IX53_09215"/>
<dbReference type="AlphaFoldDB" id="A0A0G2ZD31"/>
<sequence>MRLTVFIILILLSCVLLAKTGLNLEESLEVITSVELKNLPETSILEVIYELGKDQIRNIYAIYPDPNGNWQIITEDTSLTLDGSNLSLLASETLSAPVKGKPEVSINDALSLIFLSEGYEPQAIFLEEMEDGLIWQVIVNDNIVSVDSITPAILRKEKREAKLKEIQEKLATRTKKHPEKPKEPPSKKPEQPPKGKGGKNKK</sequence>
<proteinExistence type="predicted"/>
<evidence type="ECO:0000256" key="1">
    <source>
        <dbReference type="SAM" id="MobiDB-lite"/>
    </source>
</evidence>
<dbReference type="RefSeq" id="WP_047755106.1">
    <property type="nucleotide sequence ID" value="NZ_CAJUHA010000018.1"/>
</dbReference>
<dbReference type="Proteomes" id="UP000035159">
    <property type="component" value="Chromosome"/>
</dbReference>
<dbReference type="EMBL" id="CP011232">
    <property type="protein sequence ID" value="AKI97971.1"/>
    <property type="molecule type" value="Genomic_DNA"/>
</dbReference>